<dbReference type="EMBL" id="BMAV01020289">
    <property type="protein sequence ID" value="GFY73697.1"/>
    <property type="molecule type" value="Genomic_DNA"/>
</dbReference>
<name>A0A8X6YNK4_9ARAC</name>
<accession>A0A8X6YNK4</accession>
<sequence>MDTAEKRYNLKNLKDGSYIYISVCSQQTFHPHPTLRTNGVHSKKKQERRVTPKEDLLRVRSLVGIGIMKKNGPSGWLQNKNNFEKLAARDSRRFLSPDFVPEVMDLSTHAEDPYGTIYGFPERSHVL</sequence>
<gene>
    <name evidence="2" type="primary">AVEN_205804_1</name>
    <name evidence="2" type="ORF">TNIN_381651</name>
</gene>
<dbReference type="Proteomes" id="UP000886998">
    <property type="component" value="Unassembled WGS sequence"/>
</dbReference>
<protein>
    <submittedName>
        <fullName evidence="2">Uncharacterized protein</fullName>
    </submittedName>
</protein>
<proteinExistence type="predicted"/>
<organism evidence="2 3">
    <name type="scientific">Trichonephila inaurata madagascariensis</name>
    <dbReference type="NCBI Taxonomy" id="2747483"/>
    <lineage>
        <taxon>Eukaryota</taxon>
        <taxon>Metazoa</taxon>
        <taxon>Ecdysozoa</taxon>
        <taxon>Arthropoda</taxon>
        <taxon>Chelicerata</taxon>
        <taxon>Arachnida</taxon>
        <taxon>Araneae</taxon>
        <taxon>Araneomorphae</taxon>
        <taxon>Entelegynae</taxon>
        <taxon>Araneoidea</taxon>
        <taxon>Nephilidae</taxon>
        <taxon>Trichonephila</taxon>
        <taxon>Trichonephila inaurata</taxon>
    </lineage>
</organism>
<evidence type="ECO:0000313" key="3">
    <source>
        <dbReference type="Proteomes" id="UP000886998"/>
    </source>
</evidence>
<evidence type="ECO:0000313" key="2">
    <source>
        <dbReference type="EMBL" id="GFY73697.1"/>
    </source>
</evidence>
<dbReference type="AlphaFoldDB" id="A0A8X6YNK4"/>
<evidence type="ECO:0000256" key="1">
    <source>
        <dbReference type="SAM" id="MobiDB-lite"/>
    </source>
</evidence>
<keyword evidence="3" id="KW-1185">Reference proteome</keyword>
<comment type="caution">
    <text evidence="2">The sequence shown here is derived from an EMBL/GenBank/DDBJ whole genome shotgun (WGS) entry which is preliminary data.</text>
</comment>
<reference evidence="2" key="1">
    <citation type="submission" date="2020-08" db="EMBL/GenBank/DDBJ databases">
        <title>Multicomponent nature underlies the extraordinary mechanical properties of spider dragline silk.</title>
        <authorList>
            <person name="Kono N."/>
            <person name="Nakamura H."/>
            <person name="Mori M."/>
            <person name="Yoshida Y."/>
            <person name="Ohtoshi R."/>
            <person name="Malay A.D."/>
            <person name="Moran D.A.P."/>
            <person name="Tomita M."/>
            <person name="Numata K."/>
            <person name="Arakawa K."/>
        </authorList>
    </citation>
    <scope>NUCLEOTIDE SEQUENCE</scope>
</reference>
<feature type="region of interest" description="Disordered" evidence="1">
    <location>
        <begin position="32"/>
        <end position="52"/>
    </location>
</feature>